<dbReference type="RefSeq" id="WP_015357836.1">
    <property type="nucleotide sequence ID" value="NZ_CP014672.1"/>
</dbReference>
<dbReference type="AlphaFoldDB" id="A0A1B1YA44"/>
<protein>
    <recommendedName>
        <fullName evidence="3">DUF2508 domain-containing protein</fullName>
    </recommendedName>
</protein>
<evidence type="ECO:0000313" key="2">
    <source>
        <dbReference type="Proteomes" id="UP000092971"/>
    </source>
</evidence>
<dbReference type="Proteomes" id="UP000092971">
    <property type="component" value="Chromosome"/>
</dbReference>
<accession>A0A1B1YA44</accession>
<organism evidence="1 2">
    <name type="scientific">Thermoclostridium stercorarium subsp. thermolacticum DSM 2910</name>
    <dbReference type="NCBI Taxonomy" id="1121336"/>
    <lineage>
        <taxon>Bacteria</taxon>
        <taxon>Bacillati</taxon>
        <taxon>Bacillota</taxon>
        <taxon>Clostridia</taxon>
        <taxon>Eubacteriales</taxon>
        <taxon>Oscillospiraceae</taxon>
        <taxon>Thermoclostridium</taxon>
    </lineage>
</organism>
<gene>
    <name evidence="1" type="ORF">CSTERTH_00505</name>
</gene>
<evidence type="ECO:0000313" key="1">
    <source>
        <dbReference type="EMBL" id="ANW97622.1"/>
    </source>
</evidence>
<reference evidence="1 2" key="1">
    <citation type="submission" date="2016-02" db="EMBL/GenBank/DDBJ databases">
        <title>Comparison of Clostridium stercorarium subspecies using comparative genomics and transcriptomics.</title>
        <authorList>
            <person name="Schellenberg J."/>
            <person name="Thallinger G."/>
            <person name="Levin D.B."/>
            <person name="Zhang X."/>
            <person name="Alvare G."/>
            <person name="Fristensky B."/>
            <person name="Sparling R."/>
        </authorList>
    </citation>
    <scope>NUCLEOTIDE SEQUENCE [LARGE SCALE GENOMIC DNA]</scope>
    <source>
        <strain evidence="1 2">DSM 2910</strain>
    </source>
</reference>
<proteinExistence type="predicted"/>
<dbReference type="InterPro" id="IPR019644">
    <property type="entry name" value="DUF2508"/>
</dbReference>
<dbReference type="EMBL" id="CP014672">
    <property type="protein sequence ID" value="ANW97622.1"/>
    <property type="molecule type" value="Genomic_DNA"/>
</dbReference>
<name>A0A1B1YA44_THEST</name>
<dbReference type="Pfam" id="PF10704">
    <property type="entry name" value="DUF2508"/>
    <property type="match status" value="1"/>
</dbReference>
<dbReference type="OrthoDB" id="1809893at2"/>
<evidence type="ECO:0008006" key="3">
    <source>
        <dbReference type="Google" id="ProtNLM"/>
    </source>
</evidence>
<sequence length="100" mass="12040">MKENLNLNRWEEKAPKFFRKLLHGGDEEFQTPIPENLLLLKSIQQARQEWIEAVQNFDQADNNELIDYFIYRMKACQIRYNYLLKVAKEMGLRGELYEAK</sequence>